<reference evidence="1 2" key="1">
    <citation type="journal article" date="2021" name="ISME Commun">
        <title>Automated analysis of genomic sequences facilitates high-throughput and comprehensive description of bacteria.</title>
        <authorList>
            <person name="Hitch T.C.A."/>
        </authorList>
    </citation>
    <scope>NUCLEOTIDE SEQUENCE [LARGE SCALE GENOMIC DNA]</scope>
    <source>
        <strain evidence="1 2">Sanger_23</strain>
    </source>
</reference>
<feature type="non-terminal residue" evidence="1">
    <location>
        <position position="1"/>
    </location>
</feature>
<name>A0ABT2TYB5_9FIRM</name>
<keyword evidence="2" id="KW-1185">Reference proteome</keyword>
<evidence type="ECO:0000313" key="1">
    <source>
        <dbReference type="EMBL" id="MCU6767230.1"/>
    </source>
</evidence>
<dbReference type="EMBL" id="JAOQJL010000060">
    <property type="protein sequence ID" value="MCU6767230.1"/>
    <property type="molecule type" value="Genomic_DNA"/>
</dbReference>
<gene>
    <name evidence="1" type="ORF">OCV61_17850</name>
</gene>
<evidence type="ECO:0000313" key="2">
    <source>
        <dbReference type="Proteomes" id="UP001652409"/>
    </source>
</evidence>
<sequence>EHFTSNFREVMQFIKYSEDAEKLERLVKANAAFATVDRKAVRVMEEMTGMKIEKEARGEKVNVCKGILGIEEKGRAAGRAEGMSAGIQREQKLTRSLLGDNRLDDLKRALDDPAFRQKLCEEYGID</sequence>
<organism evidence="1 2">
    <name type="scientific">Blautia ammoniilytica</name>
    <dbReference type="NCBI Taxonomy" id="2981782"/>
    <lineage>
        <taxon>Bacteria</taxon>
        <taxon>Bacillati</taxon>
        <taxon>Bacillota</taxon>
        <taxon>Clostridia</taxon>
        <taxon>Lachnospirales</taxon>
        <taxon>Lachnospiraceae</taxon>
        <taxon>Blautia</taxon>
    </lineage>
</organism>
<accession>A0ABT2TYB5</accession>
<proteinExistence type="predicted"/>
<comment type="caution">
    <text evidence="1">The sequence shown here is derived from an EMBL/GenBank/DDBJ whole genome shotgun (WGS) entry which is preliminary data.</text>
</comment>
<dbReference type="Proteomes" id="UP001652409">
    <property type="component" value="Unassembled WGS sequence"/>
</dbReference>
<evidence type="ECO:0008006" key="3">
    <source>
        <dbReference type="Google" id="ProtNLM"/>
    </source>
</evidence>
<protein>
    <recommendedName>
        <fullName evidence="3">Transposase</fullName>
    </recommendedName>
</protein>